<evidence type="ECO:0000259" key="2">
    <source>
        <dbReference type="PROSITE" id="PS51371"/>
    </source>
</evidence>
<feature type="domain" description="CBS" evidence="2">
    <location>
        <begin position="34"/>
        <end position="88"/>
    </location>
</feature>
<proteinExistence type="predicted"/>
<dbReference type="Proteomes" id="UP000321328">
    <property type="component" value="Unassembled WGS sequence"/>
</dbReference>
<evidence type="ECO:0000313" key="4">
    <source>
        <dbReference type="Proteomes" id="UP000321328"/>
    </source>
</evidence>
<accession>A0A511D294</accession>
<dbReference type="InterPro" id="IPR000644">
    <property type="entry name" value="CBS_dom"/>
</dbReference>
<name>A0A511D294_9PSEU</name>
<gene>
    <name evidence="3" type="ORF">PA7_26440</name>
</gene>
<dbReference type="Gene3D" id="3.10.580.10">
    <property type="entry name" value="CBS-domain"/>
    <property type="match status" value="1"/>
</dbReference>
<comment type="caution">
    <text evidence="3">The sequence shown here is derived from an EMBL/GenBank/DDBJ whole genome shotgun (WGS) entry which is preliminary data.</text>
</comment>
<dbReference type="AlphaFoldDB" id="A0A511D294"/>
<dbReference type="SUPFAM" id="SSF54631">
    <property type="entry name" value="CBS-domain pair"/>
    <property type="match status" value="1"/>
</dbReference>
<dbReference type="Pfam" id="PF00571">
    <property type="entry name" value="CBS"/>
    <property type="match status" value="1"/>
</dbReference>
<protein>
    <recommendedName>
        <fullName evidence="2">CBS domain-containing protein</fullName>
    </recommendedName>
</protein>
<dbReference type="PROSITE" id="PS51371">
    <property type="entry name" value="CBS"/>
    <property type="match status" value="1"/>
</dbReference>
<sequence length="95" mass="10283">MRSNDDRDESDQCAGGGVAASVPRLRRTTVYDVMTRTVFSVLPDTDLHEVAQVLFANAVRAVPVVDGVEGVVAVVDELSYLVDEMVAESRIGPLY</sequence>
<keyword evidence="4" id="KW-1185">Reference proteome</keyword>
<dbReference type="InterPro" id="IPR046342">
    <property type="entry name" value="CBS_dom_sf"/>
</dbReference>
<reference evidence="3 4" key="1">
    <citation type="submission" date="2019-07" db="EMBL/GenBank/DDBJ databases">
        <title>Whole genome shotgun sequence of Pseudonocardia asaccharolytica NBRC 16224.</title>
        <authorList>
            <person name="Hosoyama A."/>
            <person name="Uohara A."/>
            <person name="Ohji S."/>
            <person name="Ichikawa N."/>
        </authorList>
    </citation>
    <scope>NUCLEOTIDE SEQUENCE [LARGE SCALE GENOMIC DNA]</scope>
    <source>
        <strain evidence="3 4">NBRC 16224</strain>
    </source>
</reference>
<organism evidence="3 4">
    <name type="scientific">Pseudonocardia asaccharolytica DSM 44247 = NBRC 16224</name>
    <dbReference type="NCBI Taxonomy" id="1123024"/>
    <lineage>
        <taxon>Bacteria</taxon>
        <taxon>Bacillati</taxon>
        <taxon>Actinomycetota</taxon>
        <taxon>Actinomycetes</taxon>
        <taxon>Pseudonocardiales</taxon>
        <taxon>Pseudonocardiaceae</taxon>
        <taxon>Pseudonocardia</taxon>
    </lineage>
</organism>
<evidence type="ECO:0000256" key="1">
    <source>
        <dbReference type="PROSITE-ProRule" id="PRU00703"/>
    </source>
</evidence>
<keyword evidence="1" id="KW-0129">CBS domain</keyword>
<dbReference type="EMBL" id="BJVI01000026">
    <property type="protein sequence ID" value="GEL18807.1"/>
    <property type="molecule type" value="Genomic_DNA"/>
</dbReference>
<evidence type="ECO:0000313" key="3">
    <source>
        <dbReference type="EMBL" id="GEL18807.1"/>
    </source>
</evidence>
<dbReference type="STRING" id="1123024.GCA_000423625_01759"/>